<feature type="domain" description="Fork-head" evidence="9">
    <location>
        <begin position="12"/>
        <end position="106"/>
    </location>
</feature>
<comment type="subcellular location">
    <subcellularLocation>
        <location evidence="1 8">Nucleus</location>
    </subcellularLocation>
</comment>
<keyword evidence="5" id="KW-0804">Transcription</keyword>
<protein>
    <submittedName>
        <fullName evidence="10">CLUMA_CG002210, isoform A</fullName>
    </submittedName>
</protein>
<evidence type="ECO:0000256" key="3">
    <source>
        <dbReference type="ARBA" id="ARBA00023015"/>
    </source>
</evidence>
<dbReference type="InterPro" id="IPR030456">
    <property type="entry name" value="TF_fork_head_CS_2"/>
</dbReference>
<dbReference type="PROSITE" id="PS00658">
    <property type="entry name" value="FORK_HEAD_2"/>
    <property type="match status" value="1"/>
</dbReference>
<feature type="DNA-binding region" description="Fork-head" evidence="8">
    <location>
        <begin position="12"/>
        <end position="106"/>
    </location>
</feature>
<dbReference type="GO" id="GO:0000981">
    <property type="term" value="F:DNA-binding transcription factor activity, RNA polymerase II-specific"/>
    <property type="evidence" value="ECO:0007669"/>
    <property type="project" value="TreeGrafter"/>
</dbReference>
<keyword evidence="11" id="KW-1185">Reference proteome</keyword>
<dbReference type="GO" id="GO:0005634">
    <property type="term" value="C:nucleus"/>
    <property type="evidence" value="ECO:0007669"/>
    <property type="project" value="UniProtKB-SubCell"/>
</dbReference>
<dbReference type="PRINTS" id="PR00053">
    <property type="entry name" value="FORKHEAD"/>
</dbReference>
<keyword evidence="2" id="KW-0217">Developmental protein</keyword>
<evidence type="ECO:0000256" key="7">
    <source>
        <dbReference type="ARBA" id="ARBA00060234"/>
    </source>
</evidence>
<evidence type="ECO:0000256" key="6">
    <source>
        <dbReference type="ARBA" id="ARBA00023242"/>
    </source>
</evidence>
<accession>A0A1J1HKN6</accession>
<comment type="function">
    <text evidence="7">Involved in development during embryogenesis.</text>
</comment>
<proteinExistence type="predicted"/>
<dbReference type="InterPro" id="IPR036388">
    <property type="entry name" value="WH-like_DNA-bd_sf"/>
</dbReference>
<keyword evidence="4 8" id="KW-0238">DNA-binding</keyword>
<dbReference type="GO" id="GO:0030154">
    <property type="term" value="P:cell differentiation"/>
    <property type="evidence" value="ECO:0007669"/>
    <property type="project" value="TreeGrafter"/>
</dbReference>
<dbReference type="PROSITE" id="PS50039">
    <property type="entry name" value="FORK_HEAD_3"/>
    <property type="match status" value="1"/>
</dbReference>
<dbReference type="OrthoDB" id="5954824at2759"/>
<gene>
    <name evidence="10" type="ORF">CLUMA_CG002210</name>
</gene>
<dbReference type="EMBL" id="CVRI01000008">
    <property type="protein sequence ID" value="CRK88491.1"/>
    <property type="molecule type" value="Genomic_DNA"/>
</dbReference>
<dbReference type="Pfam" id="PF00250">
    <property type="entry name" value="Forkhead"/>
    <property type="match status" value="1"/>
</dbReference>
<name>A0A1J1HKN6_9DIPT</name>
<dbReference type="AlphaFoldDB" id="A0A1J1HKN6"/>
<evidence type="ECO:0000259" key="9">
    <source>
        <dbReference type="PROSITE" id="PS50039"/>
    </source>
</evidence>
<dbReference type="PANTHER" id="PTHR11829:SF377">
    <property type="entry name" value="FORK HEAD DOMAIN-CONTAINING PROTEIN FD4-RELATED"/>
    <property type="match status" value="1"/>
</dbReference>
<evidence type="ECO:0000256" key="5">
    <source>
        <dbReference type="ARBA" id="ARBA00023163"/>
    </source>
</evidence>
<dbReference type="FunFam" id="1.10.10.10:FF:000082">
    <property type="entry name" value="forkhead box protein B2"/>
    <property type="match status" value="1"/>
</dbReference>
<dbReference type="GO" id="GO:0000978">
    <property type="term" value="F:RNA polymerase II cis-regulatory region sequence-specific DNA binding"/>
    <property type="evidence" value="ECO:0007669"/>
    <property type="project" value="TreeGrafter"/>
</dbReference>
<evidence type="ECO:0000256" key="1">
    <source>
        <dbReference type="ARBA" id="ARBA00004123"/>
    </source>
</evidence>
<organism evidence="10 11">
    <name type="scientific">Clunio marinus</name>
    <dbReference type="NCBI Taxonomy" id="568069"/>
    <lineage>
        <taxon>Eukaryota</taxon>
        <taxon>Metazoa</taxon>
        <taxon>Ecdysozoa</taxon>
        <taxon>Arthropoda</taxon>
        <taxon>Hexapoda</taxon>
        <taxon>Insecta</taxon>
        <taxon>Pterygota</taxon>
        <taxon>Neoptera</taxon>
        <taxon>Endopterygota</taxon>
        <taxon>Diptera</taxon>
        <taxon>Nematocera</taxon>
        <taxon>Chironomoidea</taxon>
        <taxon>Chironomidae</taxon>
        <taxon>Clunio</taxon>
    </lineage>
</organism>
<dbReference type="Gene3D" id="1.10.10.10">
    <property type="entry name" value="Winged helix-like DNA-binding domain superfamily/Winged helix DNA-binding domain"/>
    <property type="match status" value="1"/>
</dbReference>
<evidence type="ECO:0000256" key="8">
    <source>
        <dbReference type="PROSITE-ProRule" id="PRU00089"/>
    </source>
</evidence>
<dbReference type="SMART" id="SM00339">
    <property type="entry name" value="FH"/>
    <property type="match status" value="1"/>
</dbReference>
<dbReference type="GO" id="GO:0009653">
    <property type="term" value="P:anatomical structure morphogenesis"/>
    <property type="evidence" value="ECO:0007669"/>
    <property type="project" value="TreeGrafter"/>
</dbReference>
<keyword evidence="3" id="KW-0805">Transcription regulation</keyword>
<dbReference type="SUPFAM" id="SSF46785">
    <property type="entry name" value="Winged helix' DNA-binding domain"/>
    <property type="match status" value="1"/>
</dbReference>
<evidence type="ECO:0000313" key="11">
    <source>
        <dbReference type="Proteomes" id="UP000183832"/>
    </source>
</evidence>
<evidence type="ECO:0000256" key="4">
    <source>
        <dbReference type="ARBA" id="ARBA00023125"/>
    </source>
</evidence>
<dbReference type="InterPro" id="IPR001766">
    <property type="entry name" value="Fork_head_dom"/>
</dbReference>
<evidence type="ECO:0000313" key="10">
    <source>
        <dbReference type="EMBL" id="CRK88491.1"/>
    </source>
</evidence>
<dbReference type="PANTHER" id="PTHR11829">
    <property type="entry name" value="FORKHEAD BOX PROTEIN"/>
    <property type="match status" value="1"/>
</dbReference>
<dbReference type="InterPro" id="IPR018122">
    <property type="entry name" value="TF_fork_head_CS_1"/>
</dbReference>
<dbReference type="Proteomes" id="UP000183832">
    <property type="component" value="Unassembled WGS sequence"/>
</dbReference>
<dbReference type="PROSITE" id="PS00657">
    <property type="entry name" value="FORK_HEAD_1"/>
    <property type="match status" value="1"/>
</dbReference>
<dbReference type="InterPro" id="IPR036390">
    <property type="entry name" value="WH_DNA-bd_sf"/>
</dbReference>
<sequence length="336" mass="39233">MPRPSREQCDQKPPYSYISLTAMAIWSSPDKMCSLNEIYKYITDRFPYYRTNTQRWQNSLRHNLSFNDCFMKVPRRPDRPGKGSYWTLHPKAFDMFANGSLLRRRKRFKLHKTDKEYLNEEFAALANMNRFFTSPNEFYHQAPLPHPPVVDIPYNTSSPPLVDQNYLRVSPSIMQDEELIKLSPKPASPPLNVVTTDIELVKKPKRKFNIESLIEIEPDENANKKIKVDRLESSFSLLKQQIVASGLHNGTIPIDIHELHHHQQQVQHQHQLQLLRQFSNYEIPPLHPLIMMSPLAMKLATNSIAPPHPYLHHYQNLRFDTLTNRIGLNPSHMAIV</sequence>
<evidence type="ECO:0000256" key="2">
    <source>
        <dbReference type="ARBA" id="ARBA00022473"/>
    </source>
</evidence>
<reference evidence="10 11" key="1">
    <citation type="submission" date="2015-04" db="EMBL/GenBank/DDBJ databases">
        <authorList>
            <person name="Syromyatnikov M.Y."/>
            <person name="Popov V.N."/>
        </authorList>
    </citation>
    <scope>NUCLEOTIDE SEQUENCE [LARGE SCALE GENOMIC DNA]</scope>
</reference>
<dbReference type="InterPro" id="IPR050211">
    <property type="entry name" value="FOX_domain-containing"/>
</dbReference>
<keyword evidence="6 8" id="KW-0539">Nucleus</keyword>